<dbReference type="SFLD" id="SFLDG01389">
    <property type="entry name" value="menaquinone_synthsis_involved"/>
    <property type="match status" value="1"/>
</dbReference>
<reference evidence="10" key="1">
    <citation type="submission" date="2020-06" db="EMBL/GenBank/DDBJ databases">
        <title>Legume-microbial interactions unlock mineral nutrients during tropical forest succession.</title>
        <authorList>
            <person name="Epihov D.Z."/>
        </authorList>
    </citation>
    <scope>NUCLEOTIDE SEQUENCE [LARGE SCALE GENOMIC DNA]</scope>
    <source>
        <strain evidence="10">Pan2503</strain>
    </source>
</reference>
<protein>
    <recommendedName>
        <fullName evidence="6">Cyclic dehypoxanthine futalosine synthase</fullName>
        <shortName evidence="6">Cyclic DHFL synthase</shortName>
        <ecNumber evidence="6">1.21.98.1</ecNumber>
    </recommendedName>
    <alternativeName>
        <fullName evidence="6">Dehypoxanthine futalosine cyclase</fullName>
        <shortName evidence="6">DHFL cyclase</shortName>
    </alternativeName>
    <alternativeName>
        <fullName evidence="6">Menaquinone biosynthetic enzyme MqnC</fullName>
    </alternativeName>
</protein>
<keyword evidence="6" id="KW-0474">Menaquinone biosynthesis</keyword>
<dbReference type="Pfam" id="PF04055">
    <property type="entry name" value="Radical_SAM"/>
    <property type="match status" value="1"/>
</dbReference>
<dbReference type="GO" id="GO:0046992">
    <property type="term" value="F:oxidoreductase activity, acting on X-H and Y-H to form an X-Y bond"/>
    <property type="evidence" value="ECO:0007669"/>
    <property type="project" value="UniProtKB-UniRule"/>
</dbReference>
<comment type="cofactor">
    <cofactor evidence="6 7">
        <name>[4Fe-4S] cluster</name>
        <dbReference type="ChEBI" id="CHEBI:49883"/>
    </cofactor>
    <text evidence="6 7">Binds 1 [4Fe-4S] cluster. The cluster is coordinated with 3 cysteines and an exchangeable S-adenosyl-L-methionine.</text>
</comment>
<dbReference type="GO" id="GO:0009234">
    <property type="term" value="P:menaquinone biosynthetic process"/>
    <property type="evidence" value="ECO:0007669"/>
    <property type="project" value="UniProtKB-UniRule"/>
</dbReference>
<organism evidence="10 11">
    <name type="scientific">Candidatus Acidiferrum panamense</name>
    <dbReference type="NCBI Taxonomy" id="2741543"/>
    <lineage>
        <taxon>Bacteria</taxon>
        <taxon>Pseudomonadati</taxon>
        <taxon>Acidobacteriota</taxon>
        <taxon>Terriglobia</taxon>
        <taxon>Candidatus Acidiferrales</taxon>
        <taxon>Candidatus Acidiferrum</taxon>
    </lineage>
</organism>
<feature type="binding site" evidence="8">
    <location>
        <position position="127"/>
    </location>
    <ligand>
        <name>(3R)-3-methyl-D-ornithine</name>
        <dbReference type="ChEBI" id="CHEBI:64642"/>
    </ligand>
</feature>
<dbReference type="InterPro" id="IPR007197">
    <property type="entry name" value="rSAM"/>
</dbReference>
<feature type="binding site" evidence="8">
    <location>
        <position position="298"/>
    </location>
    <ligand>
        <name>(3R)-3-methyl-D-ornithine</name>
        <dbReference type="ChEBI" id="CHEBI:64642"/>
    </ligand>
</feature>
<dbReference type="InterPro" id="IPR020050">
    <property type="entry name" value="FO_synthase_su2"/>
</dbReference>
<evidence type="ECO:0000259" key="9">
    <source>
        <dbReference type="PROSITE" id="PS51918"/>
    </source>
</evidence>
<dbReference type="Proteomes" id="UP000567293">
    <property type="component" value="Unassembled WGS sequence"/>
</dbReference>
<feature type="binding site" evidence="8">
    <location>
        <position position="163"/>
    </location>
    <ligand>
        <name>S-adenosyl-L-methionine</name>
        <dbReference type="ChEBI" id="CHEBI:59789"/>
    </ligand>
</feature>
<evidence type="ECO:0000256" key="6">
    <source>
        <dbReference type="HAMAP-Rule" id="MF_00992"/>
    </source>
</evidence>
<dbReference type="EMBL" id="JACDQQ010001025">
    <property type="protein sequence ID" value="MBA0085433.1"/>
    <property type="molecule type" value="Genomic_DNA"/>
</dbReference>
<feature type="binding site" evidence="8">
    <location>
        <position position="276"/>
    </location>
    <ligand>
        <name>(3R)-3-methyl-D-ornithine</name>
        <dbReference type="ChEBI" id="CHEBI:64642"/>
    </ligand>
</feature>
<keyword evidence="2 6" id="KW-0949">S-adenosyl-L-methionine</keyword>
<feature type="binding site" evidence="6 7">
    <location>
        <position position="58"/>
    </location>
    <ligand>
        <name>[4Fe-4S] cluster</name>
        <dbReference type="ChEBI" id="CHEBI:49883"/>
        <note>4Fe-4S-S-AdoMet</note>
    </ligand>
</feature>
<evidence type="ECO:0000313" key="10">
    <source>
        <dbReference type="EMBL" id="MBA0085433.1"/>
    </source>
</evidence>
<evidence type="ECO:0000256" key="3">
    <source>
        <dbReference type="ARBA" id="ARBA00022723"/>
    </source>
</evidence>
<dbReference type="InterPro" id="IPR013785">
    <property type="entry name" value="Aldolase_TIM"/>
</dbReference>
<dbReference type="PANTHER" id="PTHR43076">
    <property type="entry name" value="FO SYNTHASE (COFH)"/>
    <property type="match status" value="1"/>
</dbReference>
<keyword evidence="1 6" id="KW-0004">4Fe-4S</keyword>
<evidence type="ECO:0000256" key="5">
    <source>
        <dbReference type="ARBA" id="ARBA00023014"/>
    </source>
</evidence>
<dbReference type="SFLD" id="SFLDG01064">
    <property type="entry name" value="F420__menaquinone_cofactor_bio"/>
    <property type="match status" value="1"/>
</dbReference>
<dbReference type="GO" id="GO:0044689">
    <property type="term" value="F:7,8-didemethyl-8-hydroxy-5-deazariboflavin synthase activity"/>
    <property type="evidence" value="ECO:0007669"/>
    <property type="project" value="TreeGrafter"/>
</dbReference>
<dbReference type="NCBIfam" id="TIGR03699">
    <property type="entry name" value="menaquin_MqnC"/>
    <property type="match status" value="1"/>
</dbReference>
<evidence type="ECO:0000256" key="2">
    <source>
        <dbReference type="ARBA" id="ARBA00022691"/>
    </source>
</evidence>
<proteinExistence type="inferred from homology"/>
<feature type="binding site" evidence="6 7">
    <location>
        <position position="55"/>
    </location>
    <ligand>
        <name>[4Fe-4S] cluster</name>
        <dbReference type="ChEBI" id="CHEBI:49883"/>
        <note>4Fe-4S-S-AdoMet</note>
    </ligand>
</feature>
<dbReference type="InterPro" id="IPR034405">
    <property type="entry name" value="F420"/>
</dbReference>
<feature type="binding site" evidence="6 7">
    <location>
        <position position="51"/>
    </location>
    <ligand>
        <name>[4Fe-4S] cluster</name>
        <dbReference type="ChEBI" id="CHEBI:49883"/>
        <note>4Fe-4S-S-AdoMet</note>
    </ligand>
</feature>
<dbReference type="PIRSF" id="PIRSF004762">
    <property type="entry name" value="CHP00423"/>
    <property type="match status" value="1"/>
</dbReference>
<comment type="pathway">
    <text evidence="6">Quinol/quinone metabolism; menaquinone biosynthesis.</text>
</comment>
<dbReference type="GO" id="GO:0016765">
    <property type="term" value="F:transferase activity, transferring alkyl or aryl (other than methyl) groups"/>
    <property type="evidence" value="ECO:0007669"/>
    <property type="project" value="InterPro"/>
</dbReference>
<name>A0A7V8NQ22_9BACT</name>
<gene>
    <name evidence="6 10" type="primary">mqnC</name>
    <name evidence="10" type="ORF">HRJ53_10590</name>
</gene>
<evidence type="ECO:0000256" key="7">
    <source>
        <dbReference type="PIRSR" id="PIRSR004762-1"/>
    </source>
</evidence>
<evidence type="ECO:0000256" key="4">
    <source>
        <dbReference type="ARBA" id="ARBA00023004"/>
    </source>
</evidence>
<evidence type="ECO:0000313" key="11">
    <source>
        <dbReference type="Proteomes" id="UP000567293"/>
    </source>
</evidence>
<keyword evidence="4 6" id="KW-0408">Iron</keyword>
<comment type="similarity">
    <text evidence="6">Belongs to the radical SAM superfamily. MqnC family.</text>
</comment>
<dbReference type="Pfam" id="PF19288">
    <property type="entry name" value="CofH_C"/>
    <property type="match status" value="1"/>
</dbReference>
<dbReference type="SUPFAM" id="SSF102114">
    <property type="entry name" value="Radical SAM enzymes"/>
    <property type="match status" value="1"/>
</dbReference>
<dbReference type="UniPathway" id="UPA00079"/>
<comment type="function">
    <text evidence="6">Radical SAM enzyme that catalyzes the cyclization of dehypoxanthine futalosine (DHFL) into cyclic dehypoxanthine futalosine (CDHFL), a step in the biosynthesis of menaquinone (MK, vitamin K2).</text>
</comment>
<dbReference type="InterPro" id="IPR058240">
    <property type="entry name" value="rSAM_sf"/>
</dbReference>
<keyword evidence="6" id="KW-0560">Oxidoreductase</keyword>
<sequence length="344" mass="38972">MALTKQQALEMLESEDLLGLGMEAHQMRLKKNDPRVVTYQIDRNINYTNFCTEYCSFCAFYRPLGAKDGYLLEFEEIYKKIEEMLELGGTGILLQGGLHPDLQIGYYQNLLRSLKTRYPQVHLHCFSAPEILSIAEVSEISIRETIERLMDAGLQSIPGGGAEILDDEVRARIARLKCTSDEWEQVHRIAHSLGLRTTATMMFGCGEQLRHRVNHFERIRRIQEDTGGFTAFIPWIFAAENTALGKKVQETTAVDYLKTLAVSRLYLDNIDHIQSSWLTPGIKVCQVGLQFGADDVGSILIEENVVFAAGVKNRTNEGELRRIISDAGFIPAQRDTLYRCYALK</sequence>
<dbReference type="SFLD" id="SFLDS00029">
    <property type="entry name" value="Radical_SAM"/>
    <property type="match status" value="1"/>
</dbReference>
<keyword evidence="3 6" id="KW-0479">Metal-binding</keyword>
<dbReference type="GO" id="GO:0051539">
    <property type="term" value="F:4 iron, 4 sulfur cluster binding"/>
    <property type="evidence" value="ECO:0007669"/>
    <property type="project" value="UniProtKB-KW"/>
</dbReference>
<feature type="domain" description="Radical SAM core" evidence="9">
    <location>
        <begin position="37"/>
        <end position="271"/>
    </location>
</feature>
<dbReference type="Gene3D" id="3.20.20.70">
    <property type="entry name" value="Aldolase class I"/>
    <property type="match status" value="1"/>
</dbReference>
<accession>A0A7V8NQ22</accession>
<dbReference type="CDD" id="cd01335">
    <property type="entry name" value="Radical_SAM"/>
    <property type="match status" value="1"/>
</dbReference>
<dbReference type="EC" id="1.21.98.1" evidence="6"/>
<keyword evidence="11" id="KW-1185">Reference proteome</keyword>
<evidence type="ECO:0000256" key="8">
    <source>
        <dbReference type="PIRSR" id="PIRSR004762-2"/>
    </source>
</evidence>
<comment type="caution">
    <text evidence="10">The sequence shown here is derived from an EMBL/GenBank/DDBJ whole genome shotgun (WGS) entry which is preliminary data.</text>
</comment>
<feature type="binding site" evidence="8">
    <location>
        <position position="57"/>
    </location>
    <ligand>
        <name>S-adenosyl-L-methionine</name>
        <dbReference type="ChEBI" id="CHEBI:59789"/>
    </ligand>
</feature>
<dbReference type="PROSITE" id="PS51918">
    <property type="entry name" value="RADICAL_SAM"/>
    <property type="match status" value="1"/>
</dbReference>
<dbReference type="InterPro" id="IPR045567">
    <property type="entry name" value="CofH/MnqC-like_C"/>
</dbReference>
<dbReference type="PANTHER" id="PTHR43076:SF1">
    <property type="entry name" value="LIPOYL SYNTHASE 2"/>
    <property type="match status" value="1"/>
</dbReference>
<dbReference type="AlphaFoldDB" id="A0A7V8NQ22"/>
<dbReference type="GO" id="GO:0005506">
    <property type="term" value="F:iron ion binding"/>
    <property type="evidence" value="ECO:0007669"/>
    <property type="project" value="UniProtKB-UniRule"/>
</dbReference>
<comment type="catalytic activity">
    <reaction evidence="6">
        <text>dehypoxanthine futalosine + S-adenosyl-L-methionine = cyclic dehypoxanthinylfutalosinate + 5'-deoxyadenosine + L-methionine + H(+)</text>
        <dbReference type="Rhea" id="RHEA:33083"/>
        <dbReference type="ChEBI" id="CHEBI:15378"/>
        <dbReference type="ChEBI" id="CHEBI:17319"/>
        <dbReference type="ChEBI" id="CHEBI:57844"/>
        <dbReference type="ChEBI" id="CHEBI:58864"/>
        <dbReference type="ChEBI" id="CHEBI:59789"/>
        <dbReference type="ChEBI" id="CHEBI:64270"/>
        <dbReference type="EC" id="1.21.98.1"/>
    </reaction>
</comment>
<keyword evidence="5 6" id="KW-0411">Iron-sulfur</keyword>
<dbReference type="HAMAP" id="MF_00992">
    <property type="entry name" value="MqnC"/>
    <property type="match status" value="1"/>
</dbReference>
<dbReference type="InterPro" id="IPR022431">
    <property type="entry name" value="Cyclic_DHFL_synthase_mqnC"/>
</dbReference>
<evidence type="ECO:0000256" key="1">
    <source>
        <dbReference type="ARBA" id="ARBA00022485"/>
    </source>
</evidence>
<dbReference type="NCBIfam" id="TIGR00423">
    <property type="entry name" value="CofH family radical SAM protein"/>
    <property type="match status" value="1"/>
</dbReference>
<dbReference type="SFLD" id="SFLDF00342">
    <property type="entry name" value="cyclic_dehypoxanthine_futalosi"/>
    <property type="match status" value="1"/>
</dbReference>
<dbReference type="SFLD" id="SFLDF00343">
    <property type="entry name" value="aminofutalosine_synthase_(mqnE"/>
    <property type="match status" value="1"/>
</dbReference>